<feature type="domain" description="FecR protein" evidence="2">
    <location>
        <begin position="190"/>
        <end position="278"/>
    </location>
</feature>
<dbReference type="EMBL" id="JACIEP010000010">
    <property type="protein sequence ID" value="MBB4037037.1"/>
    <property type="molecule type" value="Genomic_DNA"/>
</dbReference>
<dbReference type="PANTHER" id="PTHR30273:SF2">
    <property type="entry name" value="PROTEIN FECR"/>
    <property type="match status" value="1"/>
</dbReference>
<evidence type="ECO:0000313" key="4">
    <source>
        <dbReference type="EMBL" id="MBB4037037.1"/>
    </source>
</evidence>
<dbReference type="PANTHER" id="PTHR30273">
    <property type="entry name" value="PERIPLASMIC SIGNAL SENSOR AND SIGMA FACTOR ACTIVATOR FECR-RELATED"/>
    <property type="match status" value="1"/>
</dbReference>
<dbReference type="AlphaFoldDB" id="A0A840CLV3"/>
<accession>A0A840CLV3</accession>
<feature type="transmembrane region" description="Helical" evidence="1">
    <location>
        <begin position="89"/>
        <end position="111"/>
    </location>
</feature>
<proteinExistence type="predicted"/>
<evidence type="ECO:0000313" key="5">
    <source>
        <dbReference type="Proteomes" id="UP000555103"/>
    </source>
</evidence>
<evidence type="ECO:0000259" key="2">
    <source>
        <dbReference type="Pfam" id="PF04773"/>
    </source>
</evidence>
<dbReference type="Pfam" id="PF04773">
    <property type="entry name" value="FecR"/>
    <property type="match status" value="1"/>
</dbReference>
<dbReference type="Pfam" id="PF16344">
    <property type="entry name" value="FecR_C"/>
    <property type="match status" value="1"/>
</dbReference>
<dbReference type="InterPro" id="IPR006860">
    <property type="entry name" value="FecR"/>
</dbReference>
<comment type="caution">
    <text evidence="4">The sequence shown here is derived from an EMBL/GenBank/DDBJ whole genome shotgun (WGS) entry which is preliminary data.</text>
</comment>
<feature type="domain" description="Protein FecR C-terminal" evidence="3">
    <location>
        <begin position="321"/>
        <end position="387"/>
    </location>
</feature>
<name>A0A840CLV3_9BACT</name>
<dbReference type="GO" id="GO:0016989">
    <property type="term" value="F:sigma factor antagonist activity"/>
    <property type="evidence" value="ECO:0007669"/>
    <property type="project" value="TreeGrafter"/>
</dbReference>
<organism evidence="4 5">
    <name type="scientific">Dysgonomonas hofstadii</name>
    <dbReference type="NCBI Taxonomy" id="637886"/>
    <lineage>
        <taxon>Bacteria</taxon>
        <taxon>Pseudomonadati</taxon>
        <taxon>Bacteroidota</taxon>
        <taxon>Bacteroidia</taxon>
        <taxon>Bacteroidales</taxon>
        <taxon>Dysgonomonadaceae</taxon>
        <taxon>Dysgonomonas</taxon>
    </lineage>
</organism>
<gene>
    <name evidence="4" type="ORF">GGR21_002951</name>
</gene>
<dbReference type="InterPro" id="IPR032508">
    <property type="entry name" value="FecR_C"/>
</dbReference>
<reference evidence="4 5" key="1">
    <citation type="submission" date="2020-08" db="EMBL/GenBank/DDBJ databases">
        <title>Genomic Encyclopedia of Type Strains, Phase IV (KMG-IV): sequencing the most valuable type-strain genomes for metagenomic binning, comparative biology and taxonomic classification.</title>
        <authorList>
            <person name="Goeker M."/>
        </authorList>
    </citation>
    <scope>NUCLEOTIDE SEQUENCE [LARGE SCALE GENOMIC DNA]</scope>
    <source>
        <strain evidence="4 5">DSM 104969</strain>
    </source>
</reference>
<keyword evidence="1" id="KW-1133">Transmembrane helix</keyword>
<dbReference type="RefSeq" id="WP_183307916.1">
    <property type="nucleotide sequence ID" value="NZ_JACIEP010000010.1"/>
</dbReference>
<keyword evidence="5" id="KW-1185">Reference proteome</keyword>
<dbReference type="Gene3D" id="3.55.50.30">
    <property type="match status" value="1"/>
</dbReference>
<keyword evidence="1" id="KW-0812">Transmembrane</keyword>
<protein>
    <recommendedName>
        <fullName evidence="6">FecR family protein</fullName>
    </recommendedName>
</protein>
<dbReference type="Gene3D" id="2.60.120.1440">
    <property type="match status" value="1"/>
</dbReference>
<evidence type="ECO:0000256" key="1">
    <source>
        <dbReference type="SAM" id="Phobius"/>
    </source>
</evidence>
<evidence type="ECO:0000259" key="3">
    <source>
        <dbReference type="Pfam" id="PF16344"/>
    </source>
</evidence>
<keyword evidence="1" id="KW-0472">Membrane</keyword>
<sequence>MKNGKYTLEELLRDELFIKSATDPNAESTAHWQDAVNQGILDEETLEEARRIVLLINKNDIPTDFVDSRMPAIWDRIEESISPNKRKLYIKYISVAAAVAIIAILVISQFINTDQFTSSPLAIENIENDDIKRASDIQLITSDEKMTIPGDIAEIDYSQEEGIIVNNETIDKKAGGKDKLKYNQLIVPYGKRSSLTLSDGSKIWVNAGTRVIYPVEFSKDKREISIDGEIYGDFAHDPGRPFTIRARDMEVQILGTQINIQAYQDDNQQTVVLVTGAVSVKKKGEKAQRLIPNQMITITEKDINVRTVNVLNYTSWKDGYYQFKNEKLQTVLDRLSKYYGVTIECDPKAAGLHCSGGLFYQDDILQILDGVCLSAPVRYEMKEDKYIFSINP</sequence>
<dbReference type="InterPro" id="IPR012373">
    <property type="entry name" value="Ferrdict_sens_TM"/>
</dbReference>
<dbReference type="Proteomes" id="UP000555103">
    <property type="component" value="Unassembled WGS sequence"/>
</dbReference>
<evidence type="ECO:0008006" key="6">
    <source>
        <dbReference type="Google" id="ProtNLM"/>
    </source>
</evidence>